<dbReference type="PANTHER" id="PTHR43884:SF1">
    <property type="entry name" value="SHORT_BRANCHED CHAIN SPECIFIC ACYL-COA DEHYDROGENASE, MITOCHONDRIAL"/>
    <property type="match status" value="1"/>
</dbReference>
<reference evidence="31" key="2">
    <citation type="submission" date="2025-05" db="UniProtKB">
        <authorList>
            <consortium name="EnsemblMetazoa"/>
        </authorList>
    </citation>
    <scope>IDENTIFICATION</scope>
</reference>
<comment type="catalytic activity">
    <reaction evidence="25">
        <text>(2S)-2-methylbutanoyl-CoA + oxidized [electron-transfer flavoprotein] + H(+) = (2E)-2-methylbut-2-enoyl-CoA + reduced [electron-transfer flavoprotein]</text>
        <dbReference type="Rhea" id="RHEA:48256"/>
        <dbReference type="Rhea" id="RHEA-COMP:10685"/>
        <dbReference type="Rhea" id="RHEA-COMP:10686"/>
        <dbReference type="ChEBI" id="CHEBI:15378"/>
        <dbReference type="ChEBI" id="CHEBI:57337"/>
        <dbReference type="ChEBI" id="CHEBI:57692"/>
        <dbReference type="ChEBI" id="CHEBI:58307"/>
        <dbReference type="ChEBI" id="CHEBI:88166"/>
    </reaction>
    <physiologicalReaction direction="left-to-right" evidence="25">
        <dbReference type="Rhea" id="RHEA:48257"/>
    </physiologicalReaction>
</comment>
<keyword evidence="9" id="KW-0276">Fatty acid metabolism</keyword>
<comment type="subcellular location">
    <subcellularLocation>
        <location evidence="2">Mitochondrion matrix</location>
    </subcellularLocation>
</comment>
<comment type="pathway">
    <text evidence="15">Amino-acid degradation; L-isoleucine degradation.</text>
</comment>
<dbReference type="InterPro" id="IPR009075">
    <property type="entry name" value="AcylCo_DH/oxidase_C"/>
</dbReference>
<evidence type="ECO:0000313" key="31">
    <source>
        <dbReference type="EnsemblMetazoa" id="XP_050507192.1"/>
    </source>
</evidence>
<dbReference type="GO" id="GO:0050660">
    <property type="term" value="F:flavin adenine dinucleotide binding"/>
    <property type="evidence" value="ECO:0007669"/>
    <property type="project" value="InterPro"/>
</dbReference>
<comment type="catalytic activity">
    <reaction evidence="26">
        <text>2-methylpropanoyl-CoA + oxidized [electron-transfer flavoprotein] + H(+) = 2-methylpropenoyl-CoA + reduced [electron-transfer flavoprotein]</text>
        <dbReference type="Rhea" id="RHEA:44180"/>
        <dbReference type="Rhea" id="RHEA-COMP:10685"/>
        <dbReference type="Rhea" id="RHEA-COMP:10686"/>
        <dbReference type="ChEBI" id="CHEBI:15378"/>
        <dbReference type="ChEBI" id="CHEBI:57338"/>
        <dbReference type="ChEBI" id="CHEBI:57692"/>
        <dbReference type="ChEBI" id="CHEBI:58307"/>
        <dbReference type="ChEBI" id="CHEBI:62500"/>
    </reaction>
    <physiologicalReaction direction="left-to-right" evidence="26">
        <dbReference type="Rhea" id="RHEA:44181"/>
    </physiologicalReaction>
</comment>
<evidence type="ECO:0000256" key="17">
    <source>
        <dbReference type="ARBA" id="ARBA00039850"/>
    </source>
</evidence>
<keyword evidence="12 27" id="KW-0560">Oxidoreductase</keyword>
<evidence type="ECO:0000256" key="12">
    <source>
        <dbReference type="ARBA" id="ARBA00023002"/>
    </source>
</evidence>
<dbReference type="GO" id="GO:0003853">
    <property type="term" value="F:short-chain 2-methyl fatty acyl-CoA dehydrogenase activity"/>
    <property type="evidence" value="ECO:0007669"/>
    <property type="project" value="UniProtKB-EC"/>
</dbReference>
<dbReference type="InterPro" id="IPR006089">
    <property type="entry name" value="Acyl-CoA_DH_CS"/>
</dbReference>
<comment type="pathway">
    <text evidence="3">Lipid metabolism; mitochondrial fatty acid beta-oxidation.</text>
</comment>
<evidence type="ECO:0000256" key="26">
    <source>
        <dbReference type="ARBA" id="ARBA00051903"/>
    </source>
</evidence>
<dbReference type="FunCoup" id="A0A6P7FUJ6">
    <property type="interactions" value="1264"/>
</dbReference>
<dbReference type="InterPro" id="IPR013786">
    <property type="entry name" value="AcylCoA_DH/ox_N"/>
</dbReference>
<sequence>MNSLTRQLFRTAKKAGARNLSVSGVRRQEPQPAELGAQFGRAPLTHLTEDEQVMKDTVARLAQDQIAPLVREMENEGKVKDSVLKMLFENGLMGIEIDSDYGGAGCNFMTTVLTVEEISKVDPAVAALVDIHNTLVNTVIIKLGNKQQKEQYLPRLATDMVASFALSEPSSGSDAFALKTTAKKDGSDYILNGSKMWISNSDIAGVFLIMANANPSAGYKGITCFIVDRDTPGFSVAKPENKLGIVASGTCMLNMDNVRVPETAILGELGQGYKIAASILNEGRVGIAAQMIGLAQGCYDHTIPYTLERQQFGKPIFSFQGMQYQIAEVATQIEAARLLTYNAARMVEAKVPFMKEAAMAKFYAADIAQNVTVKCIDWMGGVGFTKDFIQEKYYRDVKIGSIYEGTANMQLSTIAKCIEREFKQ</sequence>
<dbReference type="InParanoid" id="A0A6P7FUJ6"/>
<dbReference type="Pfam" id="PF02770">
    <property type="entry name" value="Acyl-CoA_dh_M"/>
    <property type="match status" value="1"/>
</dbReference>
<dbReference type="EnsemblMetazoa" id="XM_050651235.1">
    <property type="protein sequence ID" value="XP_050507192.1"/>
    <property type="gene ID" value="LOC126884904"/>
</dbReference>
<evidence type="ECO:0000256" key="14">
    <source>
        <dbReference type="ARBA" id="ARBA00023128"/>
    </source>
</evidence>
<dbReference type="EC" id="1.3.8.5" evidence="16"/>
<organism evidence="33">
    <name type="scientific">Diabrotica virgifera virgifera</name>
    <name type="common">western corn rootworm</name>
    <dbReference type="NCBI Taxonomy" id="50390"/>
    <lineage>
        <taxon>Eukaryota</taxon>
        <taxon>Metazoa</taxon>
        <taxon>Ecdysozoa</taxon>
        <taxon>Arthropoda</taxon>
        <taxon>Hexapoda</taxon>
        <taxon>Insecta</taxon>
        <taxon>Pterygota</taxon>
        <taxon>Neoptera</taxon>
        <taxon>Endopterygota</taxon>
        <taxon>Coleoptera</taxon>
        <taxon>Polyphaga</taxon>
        <taxon>Cucujiformia</taxon>
        <taxon>Chrysomeloidea</taxon>
        <taxon>Chrysomelidae</taxon>
        <taxon>Galerucinae</taxon>
        <taxon>Diabroticina</taxon>
        <taxon>Diabroticites</taxon>
        <taxon>Diabrotica</taxon>
    </lineage>
</organism>
<evidence type="ECO:0000256" key="19">
    <source>
        <dbReference type="ARBA" id="ARBA00042821"/>
    </source>
</evidence>
<comment type="catalytic activity">
    <reaction evidence="21">
        <text>valproyl-CoA + oxidized [electron-transfer flavoprotein] + H(+) = (2E)-2-propylpent-2-enoyl-CoA + reduced [electron-transfer flavoprotein]</text>
        <dbReference type="Rhea" id="RHEA:65344"/>
        <dbReference type="Rhea" id="RHEA-COMP:10685"/>
        <dbReference type="Rhea" id="RHEA-COMP:10686"/>
        <dbReference type="ChEBI" id="CHEBI:15378"/>
        <dbReference type="ChEBI" id="CHEBI:57692"/>
        <dbReference type="ChEBI" id="CHEBI:58307"/>
        <dbReference type="ChEBI" id="CHEBI:156457"/>
        <dbReference type="ChEBI" id="CHEBI:156458"/>
    </reaction>
    <physiologicalReaction direction="left-to-right" evidence="21">
        <dbReference type="Rhea" id="RHEA:65345"/>
    </physiologicalReaction>
</comment>
<dbReference type="PANTHER" id="PTHR43884">
    <property type="entry name" value="ACYL-COA DEHYDROGENASE"/>
    <property type="match status" value="1"/>
</dbReference>
<evidence type="ECO:0000256" key="4">
    <source>
        <dbReference type="ARBA" id="ARBA00009347"/>
    </source>
</evidence>
<evidence type="ECO:0000256" key="15">
    <source>
        <dbReference type="ARBA" id="ARBA00037895"/>
    </source>
</evidence>
<dbReference type="GO" id="GO:0006631">
    <property type="term" value="P:fatty acid metabolic process"/>
    <property type="evidence" value="ECO:0007669"/>
    <property type="project" value="UniProtKB-KW"/>
</dbReference>
<dbReference type="FunFam" id="1.20.140.10:FF:000002">
    <property type="entry name" value="Acyl-CoA dehydrogenase short/branched chain"/>
    <property type="match status" value="1"/>
</dbReference>
<keyword evidence="14" id="KW-0496">Mitochondrion</keyword>
<evidence type="ECO:0000256" key="10">
    <source>
        <dbReference type="ARBA" id="ARBA00022946"/>
    </source>
</evidence>
<dbReference type="InterPro" id="IPR006091">
    <property type="entry name" value="Acyl-CoA_Oxase/DH_mid-dom"/>
</dbReference>
<evidence type="ECO:0000256" key="11">
    <source>
        <dbReference type="ARBA" id="ARBA00022990"/>
    </source>
</evidence>
<keyword evidence="7 27" id="KW-0285">Flavoprotein</keyword>
<evidence type="ECO:0000256" key="8">
    <source>
        <dbReference type="ARBA" id="ARBA00022827"/>
    </source>
</evidence>
<evidence type="ECO:0000256" key="5">
    <source>
        <dbReference type="ARBA" id="ARBA00011881"/>
    </source>
</evidence>
<evidence type="ECO:0000256" key="25">
    <source>
        <dbReference type="ARBA" id="ARBA00049552"/>
    </source>
</evidence>
<evidence type="ECO:0000256" key="2">
    <source>
        <dbReference type="ARBA" id="ARBA00004305"/>
    </source>
</evidence>
<comment type="catalytic activity">
    <reaction evidence="24">
        <text>hexanoyl-CoA + oxidized [electron-transfer flavoprotein] + H(+) = (2E)-hexenoyl-CoA + reduced [electron-transfer flavoprotein]</text>
        <dbReference type="Rhea" id="RHEA:43464"/>
        <dbReference type="Rhea" id="RHEA-COMP:10685"/>
        <dbReference type="Rhea" id="RHEA-COMP:10686"/>
        <dbReference type="ChEBI" id="CHEBI:15378"/>
        <dbReference type="ChEBI" id="CHEBI:57692"/>
        <dbReference type="ChEBI" id="CHEBI:58307"/>
        <dbReference type="ChEBI" id="CHEBI:62077"/>
        <dbReference type="ChEBI" id="CHEBI:62620"/>
    </reaction>
    <physiologicalReaction direction="left-to-right" evidence="24">
        <dbReference type="Rhea" id="RHEA:43465"/>
    </physiologicalReaction>
</comment>
<dbReference type="Pfam" id="PF00441">
    <property type="entry name" value="Acyl-CoA_dh_1"/>
    <property type="match status" value="1"/>
</dbReference>
<evidence type="ECO:0000313" key="32">
    <source>
        <dbReference type="Proteomes" id="UP001652700"/>
    </source>
</evidence>
<dbReference type="PROSITE" id="PS00072">
    <property type="entry name" value="ACYL_COA_DH_1"/>
    <property type="match status" value="1"/>
</dbReference>
<keyword evidence="13" id="KW-0443">Lipid metabolism</keyword>
<accession>A0A6P7FUJ6</accession>
<feature type="domain" description="Acyl-CoA dehydrogenase/oxidase N-terminal" evidence="30">
    <location>
        <begin position="48"/>
        <end position="158"/>
    </location>
</feature>
<proteinExistence type="inferred from homology"/>
<reference evidence="33" key="1">
    <citation type="submission" date="2025-04" db="UniProtKB">
        <authorList>
            <consortium name="RefSeq"/>
        </authorList>
    </citation>
    <scope>IDENTIFICATION</scope>
    <source>
        <tissue evidence="33">Whole insect</tissue>
    </source>
</reference>
<dbReference type="FunFam" id="1.10.540.10:FF:000012">
    <property type="entry name" value="Acyl-CoA dehydrogenase short/branched chain"/>
    <property type="match status" value="1"/>
</dbReference>
<evidence type="ECO:0000256" key="24">
    <source>
        <dbReference type="ARBA" id="ARBA00049192"/>
    </source>
</evidence>
<dbReference type="InterPro" id="IPR037069">
    <property type="entry name" value="AcylCoA_DH/ox_N_sf"/>
</dbReference>
<evidence type="ECO:0000256" key="27">
    <source>
        <dbReference type="RuleBase" id="RU362125"/>
    </source>
</evidence>
<evidence type="ECO:0000256" key="20">
    <source>
        <dbReference type="ARBA" id="ARBA00048235"/>
    </source>
</evidence>
<dbReference type="Gene3D" id="2.40.110.10">
    <property type="entry name" value="Butyryl-CoA Dehydrogenase, subunit A, domain 2"/>
    <property type="match status" value="1"/>
</dbReference>
<evidence type="ECO:0000259" key="29">
    <source>
        <dbReference type="Pfam" id="PF02770"/>
    </source>
</evidence>
<dbReference type="InterPro" id="IPR036250">
    <property type="entry name" value="AcylCo_DH-like_C"/>
</dbReference>
<comment type="cofactor">
    <cofactor evidence="1 27">
        <name>FAD</name>
        <dbReference type="ChEBI" id="CHEBI:57692"/>
    </cofactor>
</comment>
<evidence type="ECO:0000256" key="6">
    <source>
        <dbReference type="ARBA" id="ARBA00022553"/>
    </source>
</evidence>
<evidence type="ECO:0000256" key="13">
    <source>
        <dbReference type="ARBA" id="ARBA00023098"/>
    </source>
</evidence>
<evidence type="ECO:0000256" key="1">
    <source>
        <dbReference type="ARBA" id="ARBA00001974"/>
    </source>
</evidence>
<dbReference type="CDD" id="cd01158">
    <property type="entry name" value="SCAD_SBCAD"/>
    <property type="match status" value="1"/>
</dbReference>
<keyword evidence="6" id="KW-0597">Phosphoprotein</keyword>
<protein>
    <recommendedName>
        <fullName evidence="17">Short/branched chain specific acyl-CoA dehydrogenase, mitochondrial</fullName>
        <ecNumber evidence="16">1.3.8.5</ecNumber>
    </recommendedName>
    <alternativeName>
        <fullName evidence="19">2-methyl branched chain acyl-CoA dehydrogenase</fullName>
    </alternativeName>
    <alternativeName>
        <fullName evidence="18">2-methylbutyryl-coenzyme A dehydrogenase</fullName>
    </alternativeName>
</protein>
<evidence type="ECO:0000259" key="28">
    <source>
        <dbReference type="Pfam" id="PF00441"/>
    </source>
</evidence>
<evidence type="ECO:0000256" key="7">
    <source>
        <dbReference type="ARBA" id="ARBA00022630"/>
    </source>
</evidence>
<dbReference type="Proteomes" id="UP001652700">
    <property type="component" value="Unplaced"/>
</dbReference>
<evidence type="ECO:0000256" key="3">
    <source>
        <dbReference type="ARBA" id="ARBA00005198"/>
    </source>
</evidence>
<feature type="domain" description="Acyl-CoA dehydrogenase/oxidase C-terminal" evidence="28">
    <location>
        <begin position="270"/>
        <end position="416"/>
    </location>
</feature>
<dbReference type="Gene3D" id="1.20.140.10">
    <property type="entry name" value="Butyryl-CoA Dehydrogenase, subunit A, domain 3"/>
    <property type="match status" value="1"/>
</dbReference>
<comment type="catalytic activity">
    <reaction evidence="22">
        <text>(2R)-2-methylbutanoyl-CoA + oxidized [electron-transfer flavoprotein] + H(+) = ethylacryloyl-CoA + reduced [electron-transfer flavoprotein]</text>
        <dbReference type="Rhea" id="RHEA:65296"/>
        <dbReference type="Rhea" id="RHEA-COMP:10685"/>
        <dbReference type="Rhea" id="RHEA-COMP:10686"/>
        <dbReference type="ChEBI" id="CHEBI:15378"/>
        <dbReference type="ChEBI" id="CHEBI:57692"/>
        <dbReference type="ChEBI" id="CHEBI:58307"/>
        <dbReference type="ChEBI" id="CHEBI:156439"/>
        <dbReference type="ChEBI" id="CHEBI:156440"/>
    </reaction>
    <physiologicalReaction direction="left-to-right" evidence="22">
        <dbReference type="Rhea" id="RHEA:65297"/>
    </physiologicalReaction>
</comment>
<name>A0A6P7FUJ6_DIAVI</name>
<dbReference type="PIRSF" id="PIRSF016578">
    <property type="entry name" value="HsaA"/>
    <property type="match status" value="1"/>
</dbReference>
<dbReference type="Gene3D" id="1.10.540.10">
    <property type="entry name" value="Acyl-CoA dehydrogenase/oxidase, N-terminal domain"/>
    <property type="match status" value="1"/>
</dbReference>
<evidence type="ECO:0000256" key="21">
    <source>
        <dbReference type="ARBA" id="ARBA00048307"/>
    </source>
</evidence>
<dbReference type="PROSITE" id="PS00073">
    <property type="entry name" value="ACYL_COA_DH_2"/>
    <property type="match status" value="1"/>
</dbReference>
<evidence type="ECO:0000259" key="30">
    <source>
        <dbReference type="Pfam" id="PF02771"/>
    </source>
</evidence>
<evidence type="ECO:0000256" key="16">
    <source>
        <dbReference type="ARBA" id="ARBA00039036"/>
    </source>
</evidence>
<keyword evidence="8 27" id="KW-0274">FAD</keyword>
<keyword evidence="11" id="KW-0007">Acetylation</keyword>
<dbReference type="SUPFAM" id="SSF56645">
    <property type="entry name" value="Acyl-CoA dehydrogenase NM domain-like"/>
    <property type="match status" value="1"/>
</dbReference>
<comment type="subunit">
    <text evidence="5">Homotetramer.</text>
</comment>
<dbReference type="FunFam" id="2.40.110.10:FF:000001">
    <property type="entry name" value="Acyl-CoA dehydrogenase, mitochondrial"/>
    <property type="match status" value="1"/>
</dbReference>
<dbReference type="AlphaFoldDB" id="A0A6P7FUJ6"/>
<comment type="catalytic activity">
    <reaction evidence="20">
        <text>2-methylbutanoyl-CoA + oxidized [electron-transfer flavoprotein] + H(+) = (2E)-2-methylbut-2-enoyl-CoA + reduced [electron-transfer flavoprotein]</text>
        <dbReference type="Rhea" id="RHEA:43780"/>
        <dbReference type="Rhea" id="RHEA-COMP:10685"/>
        <dbReference type="Rhea" id="RHEA-COMP:10686"/>
        <dbReference type="ChEBI" id="CHEBI:15378"/>
        <dbReference type="ChEBI" id="CHEBI:57336"/>
        <dbReference type="ChEBI" id="CHEBI:57337"/>
        <dbReference type="ChEBI" id="CHEBI:57692"/>
        <dbReference type="ChEBI" id="CHEBI:58307"/>
        <dbReference type="EC" id="1.3.8.5"/>
    </reaction>
    <physiologicalReaction direction="left-to-right" evidence="20">
        <dbReference type="Rhea" id="RHEA:43781"/>
    </physiologicalReaction>
</comment>
<keyword evidence="32" id="KW-1185">Reference proteome</keyword>
<evidence type="ECO:0000256" key="18">
    <source>
        <dbReference type="ARBA" id="ARBA00041537"/>
    </source>
</evidence>
<dbReference type="RefSeq" id="XP_028140001.1">
    <property type="nucleotide sequence ID" value="XM_028284200.1"/>
</dbReference>
<feature type="domain" description="Acyl-CoA oxidase/dehydrogenase middle" evidence="29">
    <location>
        <begin position="163"/>
        <end position="258"/>
    </location>
</feature>
<comment type="similarity">
    <text evidence="4 27">Belongs to the acyl-CoA dehydrogenase family.</text>
</comment>
<dbReference type="GO" id="GO:0046395">
    <property type="term" value="P:carboxylic acid catabolic process"/>
    <property type="evidence" value="ECO:0007669"/>
    <property type="project" value="UniProtKB-ARBA"/>
</dbReference>
<evidence type="ECO:0000313" key="33">
    <source>
        <dbReference type="RefSeq" id="XP_028140001.1"/>
    </source>
</evidence>
<evidence type="ECO:0000256" key="23">
    <source>
        <dbReference type="ARBA" id="ARBA00049096"/>
    </source>
</evidence>
<comment type="catalytic activity">
    <reaction evidence="23">
        <text>butanoyl-CoA + oxidized [electron-transfer flavoprotein] + H(+) = (2E)-butenoyl-CoA + reduced [electron-transfer flavoprotein]</text>
        <dbReference type="Rhea" id="RHEA:24004"/>
        <dbReference type="Rhea" id="RHEA-COMP:10685"/>
        <dbReference type="Rhea" id="RHEA-COMP:10686"/>
        <dbReference type="ChEBI" id="CHEBI:15378"/>
        <dbReference type="ChEBI" id="CHEBI:57332"/>
        <dbReference type="ChEBI" id="CHEBI:57371"/>
        <dbReference type="ChEBI" id="CHEBI:57692"/>
        <dbReference type="ChEBI" id="CHEBI:58307"/>
    </reaction>
    <physiologicalReaction direction="left-to-right" evidence="23">
        <dbReference type="Rhea" id="RHEA:24005"/>
    </physiologicalReaction>
</comment>
<dbReference type="Pfam" id="PF02771">
    <property type="entry name" value="Acyl-CoA_dh_N"/>
    <property type="match status" value="1"/>
</dbReference>
<evidence type="ECO:0000256" key="22">
    <source>
        <dbReference type="ARBA" id="ARBA00048592"/>
    </source>
</evidence>
<dbReference type="SUPFAM" id="SSF47203">
    <property type="entry name" value="Acyl-CoA dehydrogenase C-terminal domain-like"/>
    <property type="match status" value="1"/>
</dbReference>
<evidence type="ECO:0000256" key="9">
    <source>
        <dbReference type="ARBA" id="ARBA00022832"/>
    </source>
</evidence>
<dbReference type="OrthoDB" id="10262177at2759"/>
<gene>
    <name evidence="33" type="primary">LOC114334162</name>
</gene>
<dbReference type="GO" id="GO:0005759">
    <property type="term" value="C:mitochondrial matrix"/>
    <property type="evidence" value="ECO:0007669"/>
    <property type="project" value="UniProtKB-SubCell"/>
</dbReference>
<dbReference type="InterPro" id="IPR046373">
    <property type="entry name" value="Acyl-CoA_Oxase/DH_mid-dom_sf"/>
</dbReference>
<keyword evidence="10" id="KW-0809">Transit peptide</keyword>
<dbReference type="InterPro" id="IPR009100">
    <property type="entry name" value="AcylCoA_DH/oxidase_NM_dom_sf"/>
</dbReference>